<name>A0A210R1U8_MIZYE</name>
<evidence type="ECO:0000256" key="3">
    <source>
        <dbReference type="ARBA" id="ARBA00022517"/>
    </source>
</evidence>
<accession>A0A210R1U8</accession>
<evidence type="ECO:0000256" key="7">
    <source>
        <dbReference type="SAM" id="Coils"/>
    </source>
</evidence>
<protein>
    <submittedName>
        <fullName evidence="9">Nucleolar protein 14</fullName>
    </submittedName>
</protein>
<dbReference type="GO" id="GO:0030490">
    <property type="term" value="P:maturation of SSU-rRNA"/>
    <property type="evidence" value="ECO:0007669"/>
    <property type="project" value="TreeGrafter"/>
</dbReference>
<evidence type="ECO:0000256" key="4">
    <source>
        <dbReference type="ARBA" id="ARBA00022552"/>
    </source>
</evidence>
<feature type="compositionally biased region" description="Acidic residues" evidence="8">
    <location>
        <begin position="342"/>
        <end position="389"/>
    </location>
</feature>
<evidence type="ECO:0000313" key="9">
    <source>
        <dbReference type="EMBL" id="OWF55050.1"/>
    </source>
</evidence>
<reference evidence="9 10" key="1">
    <citation type="journal article" date="2017" name="Nat. Ecol. Evol.">
        <title>Scallop genome provides insights into evolution of bilaterian karyotype and development.</title>
        <authorList>
            <person name="Wang S."/>
            <person name="Zhang J."/>
            <person name="Jiao W."/>
            <person name="Li J."/>
            <person name="Xun X."/>
            <person name="Sun Y."/>
            <person name="Guo X."/>
            <person name="Huan P."/>
            <person name="Dong B."/>
            <person name="Zhang L."/>
            <person name="Hu X."/>
            <person name="Sun X."/>
            <person name="Wang J."/>
            <person name="Zhao C."/>
            <person name="Wang Y."/>
            <person name="Wang D."/>
            <person name="Huang X."/>
            <person name="Wang R."/>
            <person name="Lv J."/>
            <person name="Li Y."/>
            <person name="Zhang Z."/>
            <person name="Liu B."/>
            <person name="Lu W."/>
            <person name="Hui Y."/>
            <person name="Liang J."/>
            <person name="Zhou Z."/>
            <person name="Hou R."/>
            <person name="Li X."/>
            <person name="Liu Y."/>
            <person name="Li H."/>
            <person name="Ning X."/>
            <person name="Lin Y."/>
            <person name="Zhao L."/>
            <person name="Xing Q."/>
            <person name="Dou J."/>
            <person name="Li Y."/>
            <person name="Mao J."/>
            <person name="Guo H."/>
            <person name="Dou H."/>
            <person name="Li T."/>
            <person name="Mu C."/>
            <person name="Jiang W."/>
            <person name="Fu Q."/>
            <person name="Fu X."/>
            <person name="Miao Y."/>
            <person name="Liu J."/>
            <person name="Yu Q."/>
            <person name="Li R."/>
            <person name="Liao H."/>
            <person name="Li X."/>
            <person name="Kong Y."/>
            <person name="Jiang Z."/>
            <person name="Chourrout D."/>
            <person name="Li R."/>
            <person name="Bao Z."/>
        </authorList>
    </citation>
    <scope>NUCLEOTIDE SEQUENCE [LARGE SCALE GENOMIC DNA]</scope>
    <source>
        <strain evidence="9 10">PY_sf001</strain>
    </source>
</reference>
<comment type="caution">
    <text evidence="9">The sequence shown here is derived from an EMBL/GenBank/DDBJ whole genome shotgun (WGS) entry which is preliminary data.</text>
</comment>
<dbReference type="EMBL" id="NEDP02000770">
    <property type="protein sequence ID" value="OWF55050.1"/>
    <property type="molecule type" value="Genomic_DNA"/>
</dbReference>
<organism evidence="9 10">
    <name type="scientific">Mizuhopecten yessoensis</name>
    <name type="common">Japanese scallop</name>
    <name type="synonym">Patinopecten yessoensis</name>
    <dbReference type="NCBI Taxonomy" id="6573"/>
    <lineage>
        <taxon>Eukaryota</taxon>
        <taxon>Metazoa</taxon>
        <taxon>Spiralia</taxon>
        <taxon>Lophotrochozoa</taxon>
        <taxon>Mollusca</taxon>
        <taxon>Bivalvia</taxon>
        <taxon>Autobranchia</taxon>
        <taxon>Pteriomorphia</taxon>
        <taxon>Pectinida</taxon>
        <taxon>Pectinoidea</taxon>
        <taxon>Pectinidae</taxon>
        <taxon>Mizuhopecten</taxon>
    </lineage>
</organism>
<dbReference type="STRING" id="6573.A0A210R1U8"/>
<dbReference type="Proteomes" id="UP000242188">
    <property type="component" value="Unassembled WGS sequence"/>
</dbReference>
<dbReference type="PANTHER" id="PTHR23183">
    <property type="entry name" value="NOP14"/>
    <property type="match status" value="1"/>
</dbReference>
<comment type="function">
    <text evidence="6">Involved in nucleolar processing of pre-18S ribosomal RNA. Has a role in the nuclear export of 40S pre-ribosomal subunit to the cytoplasm.</text>
</comment>
<dbReference type="AlphaFoldDB" id="A0A210R1U8"/>
<evidence type="ECO:0000256" key="2">
    <source>
        <dbReference type="ARBA" id="ARBA00007466"/>
    </source>
</evidence>
<evidence type="ECO:0000313" key="10">
    <source>
        <dbReference type="Proteomes" id="UP000242188"/>
    </source>
</evidence>
<evidence type="ECO:0000256" key="1">
    <source>
        <dbReference type="ARBA" id="ARBA00004604"/>
    </source>
</evidence>
<feature type="region of interest" description="Disordered" evidence="8">
    <location>
        <begin position="124"/>
        <end position="151"/>
    </location>
</feature>
<dbReference type="GO" id="GO:0032040">
    <property type="term" value="C:small-subunit processome"/>
    <property type="evidence" value="ECO:0007669"/>
    <property type="project" value="InterPro"/>
</dbReference>
<feature type="compositionally biased region" description="Acidic residues" evidence="8">
    <location>
        <begin position="397"/>
        <end position="406"/>
    </location>
</feature>
<feature type="region of interest" description="Disordered" evidence="8">
    <location>
        <begin position="322"/>
        <end position="414"/>
    </location>
</feature>
<keyword evidence="4" id="KW-0698">rRNA processing</keyword>
<dbReference type="InterPro" id="IPR007276">
    <property type="entry name" value="Nop14"/>
</dbReference>
<dbReference type="PANTHER" id="PTHR23183:SF0">
    <property type="entry name" value="NUCLEOLAR PROTEIN 14"/>
    <property type="match status" value="1"/>
</dbReference>
<keyword evidence="3" id="KW-0690">Ribosome biogenesis</keyword>
<evidence type="ECO:0000256" key="5">
    <source>
        <dbReference type="ARBA" id="ARBA00023242"/>
    </source>
</evidence>
<keyword evidence="7" id="KW-0175">Coiled coil</keyword>
<gene>
    <name evidence="9" type="ORF">KP79_PYT17033</name>
</gene>
<evidence type="ECO:0000256" key="6">
    <source>
        <dbReference type="ARBA" id="ARBA00024695"/>
    </source>
</evidence>
<feature type="region of interest" description="Disordered" evidence="8">
    <location>
        <begin position="253"/>
        <end position="310"/>
    </location>
</feature>
<dbReference type="GO" id="GO:0030692">
    <property type="term" value="C:Noc4p-Nop14p complex"/>
    <property type="evidence" value="ECO:0007669"/>
    <property type="project" value="TreeGrafter"/>
</dbReference>
<feature type="compositionally biased region" description="Basic and acidic residues" evidence="8">
    <location>
        <begin position="253"/>
        <end position="302"/>
    </location>
</feature>
<feature type="coiled-coil region" evidence="7">
    <location>
        <begin position="796"/>
        <end position="823"/>
    </location>
</feature>
<comment type="similarity">
    <text evidence="2">Belongs to the NOP14 family.</text>
</comment>
<keyword evidence="5" id="KW-0539">Nucleus</keyword>
<dbReference type="Pfam" id="PF04147">
    <property type="entry name" value="Nop14"/>
    <property type="match status" value="1"/>
</dbReference>
<evidence type="ECO:0000256" key="8">
    <source>
        <dbReference type="SAM" id="MobiDB-lite"/>
    </source>
</evidence>
<sequence>MAKKKKNISDKVRNKQKPSAKKINPFEVKINRVKHDVLGRKISKHDKGMPGLSRSKAIKKREQTLSHEYDQRLKSNKFVDKRFGENDTNMNVEEKMMKRFALERSHDKSKKFSLNDEDEDLTHYGQSLSEIEKFEDPVVSDDENDEDRGKISGKMVSEEHFGGFMTETQDNPADQNHKSWKEKMEEVIAKSKKEKHDRQMEKEKTLALTEKLDSEFKELMMLMSKSKKSKDDPEEKTKADDYDMAVRELKFESKGEGYRLKTEEELAREEKERLDKLEEDRLRRMRGEGDNDEQPKRVHFSADDLSDGYALDTSIKERFHMSYKDGKLLMPEEDGESKSGDDADDDDNDDNSNEDEEDDGDMDDEEDNEEEENKEEEDSEEDDDDDSDNDSYKDIQSDVEEEEMDTEESKAESVKKPTAKIDLKKKKEIMDAARKELPYIFEIPAVYDDLVALLQDHTAADQLTIIERICKCHHPSLADGNKHKLEVFLGTLVQYYTDLALQDPPQLDLIDKLTILIYKLVQMSPVPTANLILDQIKDRQEEFRQICLRKAGRGLYPALDTLLLLKLVPILFPTSDFRHSVTTPAIIFTTQMLAQCPVNHERDIAAGLFLCNLCLEFVSLSKRFIPEVVNFLHGLLFLIIPKEDNKYERVMPPFKPVGSSINLLQLDTKHRSFEFSPMKMSEVLNTEMELDSLRHDRFRLQATHSCVILIGEFSSLYKDLQTVREVFSPILYMFKKIDFNQYPSTLKEMMEMVVEEISHHSNKTRKPLLMNRKKPQAMRTFEPLVEEVFDERKIKNRSSSKELNEKQKLLHKYKKEMKGAMREIRKDNQFLARKQLKDQMERDEERQGKVRRIHQMLATQEGEFNAMKKAKPS</sequence>
<proteinExistence type="inferred from homology"/>
<comment type="subcellular location">
    <subcellularLocation>
        <location evidence="1">Nucleus</location>
        <location evidence="1">Nucleolus</location>
    </subcellularLocation>
</comment>
<feature type="region of interest" description="Disordered" evidence="8">
    <location>
        <begin position="1"/>
        <end position="27"/>
    </location>
</feature>
<keyword evidence="10" id="KW-1185">Reference proteome</keyword>
<dbReference type="OrthoDB" id="441771at2759"/>